<dbReference type="OrthoDB" id="9796252at2"/>
<reference evidence="4" key="1">
    <citation type="submission" date="2018-05" db="EMBL/GenBank/DDBJ databases">
        <title>Leptospira yasudae sp. nov. and Leptospira stimsonii sp. nov., two pathogenic species of the genus Leptospira isolated from environmental sources.</title>
        <authorList>
            <person name="Casanovas-Massana A."/>
            <person name="Hamond C."/>
            <person name="Santos L.A."/>
            <person name="Hacker K.P."/>
            <person name="Balassiano I."/>
            <person name="Medeiros M.A."/>
            <person name="Reis M.G."/>
            <person name="Ko A.I."/>
            <person name="Wunder E.A."/>
        </authorList>
    </citation>
    <scope>NUCLEOTIDE SEQUENCE [LARGE SCALE GENOMIC DNA]</scope>
    <source>
        <strain evidence="4">Yale</strain>
    </source>
</reference>
<accession>A0A396YPF9</accession>
<dbReference type="PANTHER" id="PTHR21021:SF15">
    <property type="entry name" value="FREE METHIONINE-R-SULFOXIDE REDUCTASE"/>
    <property type="match status" value="1"/>
</dbReference>
<comment type="caution">
    <text evidence="3">The sequence shown here is derived from an EMBL/GenBank/DDBJ whole genome shotgun (WGS) entry which is preliminary data.</text>
</comment>
<dbReference type="InterPro" id="IPR029016">
    <property type="entry name" value="GAF-like_dom_sf"/>
</dbReference>
<evidence type="ECO:0000256" key="1">
    <source>
        <dbReference type="ARBA" id="ARBA00038454"/>
    </source>
</evidence>
<dbReference type="Pfam" id="PF01590">
    <property type="entry name" value="GAF"/>
    <property type="match status" value="1"/>
</dbReference>
<dbReference type="EMBL" id="QHCT01000010">
    <property type="protein sequence ID" value="RHX85102.1"/>
    <property type="molecule type" value="Genomic_DNA"/>
</dbReference>
<gene>
    <name evidence="3" type="ORF">DLM75_21730</name>
</gene>
<feature type="domain" description="GAF" evidence="2">
    <location>
        <begin position="34"/>
        <end position="157"/>
    </location>
</feature>
<dbReference type="RefSeq" id="WP_118970606.1">
    <property type="nucleotide sequence ID" value="NZ_QHCT01000010.1"/>
</dbReference>
<sequence length="165" mass="18243">MAESLTITTGLSREKQYEELFPQLVSLVEGESDPIANLANLMAALKQTFGFFWVGIYFVRGEELVLGPFQGPIACTRIAKGKGVCGTAWESQKTVLVPDVEKFPGHIACSSESRSEIVVPGFDLSGNVEFVLDVDSDMRNDFSDQDRIHLEMITSLIQKILQRKG</sequence>
<protein>
    <submittedName>
        <fullName evidence="3">GAF domain-containing protein</fullName>
    </submittedName>
</protein>
<comment type="similarity">
    <text evidence="1">Belongs to the free Met sulfoxide reductase family.</text>
</comment>
<dbReference type="Proteomes" id="UP000265798">
    <property type="component" value="Unassembled WGS sequence"/>
</dbReference>
<evidence type="ECO:0000313" key="3">
    <source>
        <dbReference type="EMBL" id="RHX85102.1"/>
    </source>
</evidence>
<dbReference type="InterPro" id="IPR051330">
    <property type="entry name" value="Phosphatase_reg/MetRdx"/>
</dbReference>
<dbReference type="GO" id="GO:0005829">
    <property type="term" value="C:cytosol"/>
    <property type="evidence" value="ECO:0007669"/>
    <property type="project" value="TreeGrafter"/>
</dbReference>
<name>A0A396YPF9_9LEPT</name>
<dbReference type="SUPFAM" id="SSF55781">
    <property type="entry name" value="GAF domain-like"/>
    <property type="match status" value="1"/>
</dbReference>
<dbReference type="InterPro" id="IPR003018">
    <property type="entry name" value="GAF"/>
</dbReference>
<evidence type="ECO:0000313" key="4">
    <source>
        <dbReference type="Proteomes" id="UP000265798"/>
    </source>
</evidence>
<dbReference type="AlphaFoldDB" id="A0A396YPF9"/>
<evidence type="ECO:0000259" key="2">
    <source>
        <dbReference type="Pfam" id="PF01590"/>
    </source>
</evidence>
<dbReference type="Gene3D" id="3.30.450.40">
    <property type="match status" value="1"/>
</dbReference>
<dbReference type="FunFam" id="3.30.450.40:FF:000008">
    <property type="entry name" value="GAF domain-containing proteins"/>
    <property type="match status" value="1"/>
</dbReference>
<dbReference type="GO" id="GO:0033745">
    <property type="term" value="F:L-methionine-(R)-S-oxide reductase activity"/>
    <property type="evidence" value="ECO:0007669"/>
    <property type="project" value="TreeGrafter"/>
</dbReference>
<organism evidence="3 4">
    <name type="scientific">Leptospira stimsonii</name>
    <dbReference type="NCBI Taxonomy" id="2202203"/>
    <lineage>
        <taxon>Bacteria</taxon>
        <taxon>Pseudomonadati</taxon>
        <taxon>Spirochaetota</taxon>
        <taxon>Spirochaetia</taxon>
        <taxon>Leptospirales</taxon>
        <taxon>Leptospiraceae</taxon>
        <taxon>Leptospira</taxon>
    </lineage>
</organism>
<proteinExistence type="inferred from homology"/>
<dbReference type="PANTHER" id="PTHR21021">
    <property type="entry name" value="GAF/PUTATIVE CYTOSKELETAL PROTEIN"/>
    <property type="match status" value="1"/>
</dbReference>